<gene>
    <name evidence="1" type="ORF">GA0070607_3869</name>
</gene>
<dbReference type="OrthoDB" id="3398686at2"/>
<dbReference type="RefSeq" id="WP_089019420.1">
    <property type="nucleotide sequence ID" value="NZ_LT607412.1"/>
</dbReference>
<sequence>MTLRKIQSGDVLLLTRAASPQFVRPITVRVIRVLDWITYDGWRWIDAYRLRPDGMALDRRSLYFMPVGAQWVVPRSLAPERRLLVKVGG</sequence>
<name>A0A1C4WNG1_9ACTN</name>
<organism evidence="1 2">
    <name type="scientific">Micromonospora coriariae</name>
    <dbReference type="NCBI Taxonomy" id="285665"/>
    <lineage>
        <taxon>Bacteria</taxon>
        <taxon>Bacillati</taxon>
        <taxon>Actinomycetota</taxon>
        <taxon>Actinomycetes</taxon>
        <taxon>Micromonosporales</taxon>
        <taxon>Micromonosporaceae</taxon>
        <taxon>Micromonospora</taxon>
    </lineage>
</organism>
<reference evidence="2" key="1">
    <citation type="submission" date="2016-06" db="EMBL/GenBank/DDBJ databases">
        <authorList>
            <person name="Varghese N."/>
            <person name="Submissions Spin"/>
        </authorList>
    </citation>
    <scope>NUCLEOTIDE SEQUENCE [LARGE SCALE GENOMIC DNA]</scope>
    <source>
        <strain evidence="2">DSM 44875</strain>
    </source>
</reference>
<protein>
    <submittedName>
        <fullName evidence="1">Uncharacterized protein</fullName>
    </submittedName>
</protein>
<dbReference type="AlphaFoldDB" id="A0A1C4WNG1"/>
<accession>A0A1C4WNG1</accession>
<proteinExistence type="predicted"/>
<dbReference type="Proteomes" id="UP000198243">
    <property type="component" value="Chromosome I"/>
</dbReference>
<evidence type="ECO:0000313" key="2">
    <source>
        <dbReference type="Proteomes" id="UP000198243"/>
    </source>
</evidence>
<dbReference type="EMBL" id="LT607412">
    <property type="protein sequence ID" value="SCE97441.1"/>
    <property type="molecule type" value="Genomic_DNA"/>
</dbReference>
<keyword evidence="2" id="KW-1185">Reference proteome</keyword>
<evidence type="ECO:0000313" key="1">
    <source>
        <dbReference type="EMBL" id="SCE97441.1"/>
    </source>
</evidence>